<feature type="signal peptide" evidence="1">
    <location>
        <begin position="1"/>
        <end position="25"/>
    </location>
</feature>
<evidence type="ECO:0008006" key="4">
    <source>
        <dbReference type="Google" id="ProtNLM"/>
    </source>
</evidence>
<protein>
    <recommendedName>
        <fullName evidence="4">Porin</fullName>
    </recommendedName>
</protein>
<evidence type="ECO:0000256" key="1">
    <source>
        <dbReference type="SAM" id="SignalP"/>
    </source>
</evidence>
<evidence type="ECO:0000313" key="2">
    <source>
        <dbReference type="EMBL" id="KAA9008095.1"/>
    </source>
</evidence>
<dbReference type="EMBL" id="VYQE01000003">
    <property type="protein sequence ID" value="KAA9008095.1"/>
    <property type="molecule type" value="Genomic_DNA"/>
</dbReference>
<feature type="chain" id="PRO_5023936564" description="Porin" evidence="1">
    <location>
        <begin position="26"/>
        <end position="192"/>
    </location>
</feature>
<reference evidence="2 3" key="1">
    <citation type="submission" date="2019-09" db="EMBL/GenBank/DDBJ databases">
        <authorList>
            <person name="Park J.-S."/>
            <person name="Choi H.-J."/>
        </authorList>
    </citation>
    <scope>NUCLEOTIDE SEQUENCE [LARGE SCALE GENOMIC DNA]</scope>
    <source>
        <strain evidence="2 3">176SS1-4</strain>
    </source>
</reference>
<accession>A0A5J5GIW1</accession>
<dbReference type="AlphaFoldDB" id="A0A5J5GIW1"/>
<comment type="caution">
    <text evidence="2">The sequence shown here is derived from an EMBL/GenBank/DDBJ whole genome shotgun (WGS) entry which is preliminary data.</text>
</comment>
<evidence type="ECO:0000313" key="3">
    <source>
        <dbReference type="Proteomes" id="UP000326554"/>
    </source>
</evidence>
<sequence length="192" mass="20046">MTVSALRGLLRGGLLALALPGMAAAQEFLQYDVSPSDSTLVASATRGAYGASLTYSRFTGGGEATVSATRGFAVPVAGAPATLRVGPSVLLSEDDSPEAGLKIVAEQYRPTNWGGLFLLAEATTVNSGYFAMVQPNLANGVSFEITAAGNSEGYRERALAVTRRLGDGPWRLRAGYRFVAEEVFVGASLNTY</sequence>
<name>A0A5J5GIW1_9RHOB</name>
<keyword evidence="3" id="KW-1185">Reference proteome</keyword>
<gene>
    <name evidence="2" type="ORF">F3S47_11350</name>
</gene>
<keyword evidence="1" id="KW-0732">Signal</keyword>
<proteinExistence type="predicted"/>
<dbReference type="Proteomes" id="UP000326554">
    <property type="component" value="Unassembled WGS sequence"/>
</dbReference>
<dbReference type="RefSeq" id="WP_150445379.1">
    <property type="nucleotide sequence ID" value="NZ_VYQE01000003.1"/>
</dbReference>
<organism evidence="2 3">
    <name type="scientific">Histidinibacterium aquaticum</name>
    <dbReference type="NCBI Taxonomy" id="2613962"/>
    <lineage>
        <taxon>Bacteria</taxon>
        <taxon>Pseudomonadati</taxon>
        <taxon>Pseudomonadota</taxon>
        <taxon>Alphaproteobacteria</taxon>
        <taxon>Rhodobacterales</taxon>
        <taxon>Paracoccaceae</taxon>
        <taxon>Histidinibacterium</taxon>
    </lineage>
</organism>